<keyword evidence="8" id="KW-1185">Reference proteome</keyword>
<keyword evidence="4 5" id="KW-0694">RNA-binding</keyword>
<keyword evidence="1 5" id="KW-0963">Cytoplasm</keyword>
<name>A0ABP9CEK1_9GAMM</name>
<dbReference type="Proteomes" id="UP001499959">
    <property type="component" value="Unassembled WGS sequence"/>
</dbReference>
<dbReference type="CDD" id="cd16331">
    <property type="entry name" value="YjgA-like"/>
    <property type="match status" value="1"/>
</dbReference>
<evidence type="ECO:0000256" key="3">
    <source>
        <dbReference type="ARBA" id="ARBA00022730"/>
    </source>
</evidence>
<evidence type="ECO:0000256" key="2">
    <source>
        <dbReference type="ARBA" id="ARBA00022517"/>
    </source>
</evidence>
<keyword evidence="3 5" id="KW-0699">rRNA-binding</keyword>
<dbReference type="Gene3D" id="1.10.60.30">
    <property type="entry name" value="PSPTO4464-like domains"/>
    <property type="match status" value="2"/>
</dbReference>
<dbReference type="PANTHER" id="PTHR38101:SF1">
    <property type="entry name" value="UPF0307 PROTEIN YJGA"/>
    <property type="match status" value="1"/>
</dbReference>
<dbReference type="InterPro" id="IPR006839">
    <property type="entry name" value="DarP"/>
</dbReference>
<reference evidence="8" key="1">
    <citation type="journal article" date="2019" name="Int. J. Syst. Evol. Microbiol.">
        <title>The Global Catalogue of Microorganisms (GCM) 10K type strain sequencing project: providing services to taxonomists for standard genome sequencing and annotation.</title>
        <authorList>
            <consortium name="The Broad Institute Genomics Platform"/>
            <consortium name="The Broad Institute Genome Sequencing Center for Infectious Disease"/>
            <person name="Wu L."/>
            <person name="Ma J."/>
        </authorList>
    </citation>
    <scope>NUCLEOTIDE SEQUENCE [LARGE SCALE GENOMIC DNA]</scope>
    <source>
        <strain evidence="8">JCM 18204</strain>
    </source>
</reference>
<accession>A0ABP9CEK1</accession>
<comment type="subcellular location">
    <subcellularLocation>
        <location evidence="5">Cytoplasm</location>
    </subcellularLocation>
    <text evidence="5">Associates with late stage pre-50S ribosomal subunits.</text>
</comment>
<protein>
    <recommendedName>
        <fullName evidence="5">Dual-action ribosomal maturation protein DarP</fullName>
    </recommendedName>
    <alternativeName>
        <fullName evidence="5">Large ribosomal subunit assembly factor DarP</fullName>
    </alternativeName>
</protein>
<evidence type="ECO:0000256" key="5">
    <source>
        <dbReference type="HAMAP-Rule" id="MF_00765"/>
    </source>
</evidence>
<dbReference type="EMBL" id="BAABJE010000030">
    <property type="protein sequence ID" value="GAA4806840.1"/>
    <property type="molecule type" value="Genomic_DNA"/>
</dbReference>
<comment type="caution">
    <text evidence="7">The sequence shown here is derived from an EMBL/GenBank/DDBJ whole genome shotgun (WGS) entry which is preliminary data.</text>
</comment>
<dbReference type="PANTHER" id="PTHR38101">
    <property type="entry name" value="UPF0307 PROTEIN YJGA"/>
    <property type="match status" value="1"/>
</dbReference>
<dbReference type="SUPFAM" id="SSF158710">
    <property type="entry name" value="PSPTO4464-like"/>
    <property type="match status" value="1"/>
</dbReference>
<evidence type="ECO:0000313" key="8">
    <source>
        <dbReference type="Proteomes" id="UP001499959"/>
    </source>
</evidence>
<comment type="similarity">
    <text evidence="5">Belongs to the DarP family.</text>
</comment>
<evidence type="ECO:0000256" key="4">
    <source>
        <dbReference type="ARBA" id="ARBA00022884"/>
    </source>
</evidence>
<proteinExistence type="inferred from homology"/>
<comment type="function">
    <text evidence="5">Member of a network of 50S ribosomal subunit biogenesis factors which assembles along the 30S-50S interface, preventing incorrect 23S rRNA structures from forming. Promotes peptidyl transferase center (PTC) maturation.</text>
</comment>
<dbReference type="InterPro" id="IPR023153">
    <property type="entry name" value="DarP_sf"/>
</dbReference>
<evidence type="ECO:0000256" key="1">
    <source>
        <dbReference type="ARBA" id="ARBA00022490"/>
    </source>
</evidence>
<dbReference type="NCBIfam" id="NF003593">
    <property type="entry name" value="PRK05255.1-1"/>
    <property type="match status" value="1"/>
</dbReference>
<dbReference type="PIRSF" id="PIRSF016183">
    <property type="entry name" value="UCP016183"/>
    <property type="match status" value="1"/>
</dbReference>
<dbReference type="Pfam" id="PF04751">
    <property type="entry name" value="DarP"/>
    <property type="match status" value="1"/>
</dbReference>
<evidence type="ECO:0000256" key="6">
    <source>
        <dbReference type="SAM" id="MobiDB-lite"/>
    </source>
</evidence>
<dbReference type="HAMAP" id="MF_00765">
    <property type="entry name" value="DarP"/>
    <property type="match status" value="1"/>
</dbReference>
<keyword evidence="2 5" id="KW-0690">Ribosome biogenesis</keyword>
<organism evidence="7 8">
    <name type="scientific">Lysobacter hankyongensis</name>
    <dbReference type="NCBI Taxonomy" id="1176535"/>
    <lineage>
        <taxon>Bacteria</taxon>
        <taxon>Pseudomonadati</taxon>
        <taxon>Pseudomonadota</taxon>
        <taxon>Gammaproteobacteria</taxon>
        <taxon>Lysobacterales</taxon>
        <taxon>Lysobacteraceae</taxon>
        <taxon>Lysobacter</taxon>
    </lineage>
</organism>
<dbReference type="RefSeq" id="WP_425562733.1">
    <property type="nucleotide sequence ID" value="NZ_BAABJE010000030.1"/>
</dbReference>
<sequence>MRGKDPETGDFLSPSRSQQRREALEVLELARQLSALTPQQLSRLPIPDRLLPHIAETRRITSHVAHKRQLQYLAKQMRREDDETLEAIRDALDVNGHAARVEAAMLHRAEAWRERLMADGDVALGELLTDYPQADRQHLRQLARNAHEEKLKNKPPHAYRELFRELRELFAEHHDADGDAGHDADEGIDGGMDRDED</sequence>
<feature type="compositionally biased region" description="Basic and acidic residues" evidence="6">
    <location>
        <begin position="173"/>
        <end position="185"/>
    </location>
</feature>
<feature type="region of interest" description="Disordered" evidence="6">
    <location>
        <begin position="173"/>
        <end position="197"/>
    </location>
</feature>
<gene>
    <name evidence="7" type="primary">yjgA</name>
    <name evidence="5" type="synonym">darP</name>
    <name evidence="7" type="ORF">GCM10023307_36920</name>
</gene>
<evidence type="ECO:0000313" key="7">
    <source>
        <dbReference type="EMBL" id="GAA4806840.1"/>
    </source>
</evidence>